<keyword evidence="9" id="KW-0560">Oxidoreductase</keyword>
<keyword evidence="6" id="KW-0001">2Fe-2S</keyword>
<dbReference type="SUPFAM" id="SSF55447">
    <property type="entry name" value="CO dehydrogenase flavoprotein C-terminal domain-like"/>
    <property type="match status" value="1"/>
</dbReference>
<gene>
    <name evidence="16 17" type="primary">LOC101857021</name>
</gene>
<dbReference type="Pfam" id="PF01315">
    <property type="entry name" value="Ald_Xan_dh_C"/>
    <property type="match status" value="1"/>
</dbReference>
<evidence type="ECO:0000256" key="12">
    <source>
        <dbReference type="ARBA" id="ARBA00034078"/>
    </source>
</evidence>
<dbReference type="InterPro" id="IPR002888">
    <property type="entry name" value="2Fe-2S-bd"/>
</dbReference>
<keyword evidence="11" id="KW-0411">Iron-sulfur</keyword>
<dbReference type="SUPFAM" id="SSF56176">
    <property type="entry name" value="FAD-binding/transporter-associated domain-like"/>
    <property type="match status" value="1"/>
</dbReference>
<proteinExistence type="inferred from homology"/>
<keyword evidence="4" id="KW-0500">Molybdenum</keyword>
<accession>A0ABM1VSH8</accession>
<dbReference type="InterPro" id="IPR006058">
    <property type="entry name" value="2Fe2S_fd_BS"/>
</dbReference>
<dbReference type="InterPro" id="IPR002346">
    <property type="entry name" value="Mopterin_DH_FAD-bd"/>
</dbReference>
<feature type="domain" description="2Fe-2S ferredoxin-type" evidence="13">
    <location>
        <begin position="39"/>
        <end position="127"/>
    </location>
</feature>
<sequence length="1326" mass="144786">MATTSLLPRDGTLDSGVYSCNCENCGHFFKFRSVGDQKNDISLTINGQNYTVGNEFHPATSLLEFMRSTRISTGTKGGCYEGGCGLCLVTVTLTDPITGKIRPYAVNSCCLQLYTCDGITVTTVEGLGSTKDGLHPIQDRMAKHDGAQCGYCTPGQIMNMYGLLQKNPKPTVQEVEDAFDTTLCRCTGYRAILSAMKSFAVDAPDSLKSEGGLIDIEDLEGKVCRKTGQACVGHCEQKSEAGAPCGNSVPKSLHIVNASAQWFKPLTLSELYPLLRQHAADKYRLVLGNTGFGIYGEIGPWNYSVLIDIRNVQELYVIQTRSSDHITLGANVSIASLLELFVASTDPGLVYKDAFVKHLKRTASSGIRNLCSWAGNLMLKNLHKDFASDVFTMFETVGAKLNIGSSDGVVQQYTLLDFLKLDMKGKVIVSVELPKYSTGDRHVRTLKTSHRLQLCHAHVTCGFNFVVDANNNFLVKEKPSIVVQGINGNLIHAVQTEGYLLNRQLGDPNVLKGAIDHLTVEIVPDSAPVLASPTYRKNLALGHFYKFVLELCQSKCSPRYVSGGTDLNRPVMSGTQEYGTDDPKTYPVSKAMMKVTANNLTTGEIKFIPDLRPAQGQVYAAAVLATQGNAKIQSIDPSAALKMPGVLKFIEAKDIPGENNWRPRGAYTGFSQELLSSGQVYYAGQPIGIVVAEDEITAQSATFAVKVTYSDIQQPIVDLNDAIQKKSFFELLGPYTKGDAQAAMASAPHKVSGSSQSGQQYNFHMETQAAICTPTDTGGMDVIATSQWLDASLSSVAQVLGLPDSDVHVETQRLGGAFGGKIFYTLPVGAMCAVAAQLMDRPVKLHMDLHTNMQFQGKRTGYRYDYEIGFDDNGKILAIIAKSYSDTGALFFNQDGNEYTYFMLDGAYFCPNWLYTTQPCKTNKPCSTAVRAPGTAPAIYHRECMIDHVATYLKKDHLEVRKVNLFQDGQSTLAGMVIENSLISQMVSQMETDASYATRKLAVENFNKANRWKKRGLQMMPCRYGYQWSYMRFNTSVVVNHSDGSVVIVHGGIDMGQGINTKAIQTCAYKFGIPVDKIRVKTTNSVTNANSSWTAGSVSSELVCVGVSDCCDTILKRMEPVKADKPGATWEELVTESFARWVNLTASALPALRDQYVSRYNVWAVCCCEVELDVLTGHYQILQVDLLFDGGTSLNPELDMGQLEGGFVMGLGLFLLEDLTFDPSTGRLLNDGTWEYKIPLTKDLPIVFNSKFVRNAANPLGFLRSKAVGEAPVASGTVAVMALKRAVEAARAELGHQGWFLLTAPATVEKLQLACQTQEATYTFGQ</sequence>
<keyword evidence="5" id="KW-0285">Flavoprotein</keyword>
<dbReference type="PROSITE" id="PS51085">
    <property type="entry name" value="2FE2S_FER_2"/>
    <property type="match status" value="1"/>
</dbReference>
<dbReference type="InterPro" id="IPR036884">
    <property type="entry name" value="2Fe-2S-bd_dom_sf"/>
</dbReference>
<reference evidence="16 17" key="1">
    <citation type="submission" date="2025-05" db="UniProtKB">
        <authorList>
            <consortium name="RefSeq"/>
        </authorList>
    </citation>
    <scope>IDENTIFICATION</scope>
</reference>
<comment type="cofactor">
    <cofactor evidence="1">
        <name>Mo-molybdopterin</name>
        <dbReference type="ChEBI" id="CHEBI:71302"/>
    </cofactor>
</comment>
<dbReference type="Gene3D" id="3.30.365.10">
    <property type="entry name" value="Aldehyde oxidase/xanthine dehydrogenase, molybdopterin binding domain"/>
    <property type="match status" value="4"/>
</dbReference>
<dbReference type="Proteomes" id="UP000694888">
    <property type="component" value="Unplaced"/>
</dbReference>
<dbReference type="SMART" id="SM01008">
    <property type="entry name" value="Ald_Xan_dh_C"/>
    <property type="match status" value="1"/>
</dbReference>
<comment type="cofactor">
    <cofactor evidence="2">
        <name>FAD</name>
        <dbReference type="ChEBI" id="CHEBI:57692"/>
    </cofactor>
</comment>
<protein>
    <submittedName>
        <fullName evidence="16 17">Xanthine dehydrogenase</fullName>
    </submittedName>
</protein>
<evidence type="ECO:0000256" key="3">
    <source>
        <dbReference type="ARBA" id="ARBA00006849"/>
    </source>
</evidence>
<evidence type="ECO:0000256" key="1">
    <source>
        <dbReference type="ARBA" id="ARBA00001924"/>
    </source>
</evidence>
<evidence type="ECO:0000313" key="15">
    <source>
        <dbReference type="Proteomes" id="UP000694888"/>
    </source>
</evidence>
<dbReference type="Pfam" id="PF01799">
    <property type="entry name" value="Fer2_2"/>
    <property type="match status" value="1"/>
</dbReference>
<evidence type="ECO:0000256" key="11">
    <source>
        <dbReference type="ARBA" id="ARBA00023014"/>
    </source>
</evidence>
<dbReference type="RefSeq" id="XP_012937306.2">
    <property type="nucleotide sequence ID" value="XM_013081852.2"/>
</dbReference>
<evidence type="ECO:0000256" key="9">
    <source>
        <dbReference type="ARBA" id="ARBA00023002"/>
    </source>
</evidence>
<evidence type="ECO:0000313" key="17">
    <source>
        <dbReference type="RefSeq" id="XP_035825370.1"/>
    </source>
</evidence>
<dbReference type="PROSITE" id="PS51387">
    <property type="entry name" value="FAD_PCMH"/>
    <property type="match status" value="1"/>
</dbReference>
<evidence type="ECO:0000313" key="16">
    <source>
        <dbReference type="RefSeq" id="XP_012937306.2"/>
    </source>
</evidence>
<dbReference type="SUPFAM" id="SSF54665">
    <property type="entry name" value="CO dehydrogenase molybdoprotein N-domain-like"/>
    <property type="match status" value="1"/>
</dbReference>
<dbReference type="PROSITE" id="PS00197">
    <property type="entry name" value="2FE2S_FER_1"/>
    <property type="match status" value="1"/>
</dbReference>
<evidence type="ECO:0000256" key="7">
    <source>
        <dbReference type="ARBA" id="ARBA00022723"/>
    </source>
</evidence>
<evidence type="ECO:0000256" key="6">
    <source>
        <dbReference type="ARBA" id="ARBA00022714"/>
    </source>
</evidence>
<evidence type="ECO:0000256" key="8">
    <source>
        <dbReference type="ARBA" id="ARBA00022827"/>
    </source>
</evidence>
<dbReference type="InterPro" id="IPR016166">
    <property type="entry name" value="FAD-bd_PCMH"/>
</dbReference>
<evidence type="ECO:0000256" key="2">
    <source>
        <dbReference type="ARBA" id="ARBA00001974"/>
    </source>
</evidence>
<dbReference type="InterPro" id="IPR008274">
    <property type="entry name" value="AldOxase/xan_DH_MoCoBD1"/>
</dbReference>
<dbReference type="Gene3D" id="1.10.150.120">
    <property type="entry name" value="[2Fe-2S]-binding domain"/>
    <property type="match status" value="1"/>
</dbReference>
<keyword evidence="10" id="KW-0408">Iron</keyword>
<keyword evidence="8" id="KW-0274">FAD</keyword>
<dbReference type="InterPro" id="IPR001041">
    <property type="entry name" value="2Fe-2S_ferredoxin-type"/>
</dbReference>
<dbReference type="InterPro" id="IPR036856">
    <property type="entry name" value="Ald_Oxase/Xan_DH_a/b_sf"/>
</dbReference>
<dbReference type="Pfam" id="PF20256">
    <property type="entry name" value="MoCoBD_2"/>
    <property type="match status" value="1"/>
</dbReference>
<dbReference type="Pfam" id="PF00111">
    <property type="entry name" value="Fer2"/>
    <property type="match status" value="1"/>
</dbReference>
<keyword evidence="7" id="KW-0479">Metal-binding</keyword>
<dbReference type="InterPro" id="IPR037165">
    <property type="entry name" value="AldOxase/xan_DH_Mopterin-bd_sf"/>
</dbReference>
<dbReference type="SUPFAM" id="SSF54292">
    <property type="entry name" value="2Fe-2S ferredoxin-like"/>
    <property type="match status" value="1"/>
</dbReference>
<feature type="domain" description="FAD-binding PCMH-type" evidence="14">
    <location>
        <begin position="255"/>
        <end position="438"/>
    </location>
</feature>
<dbReference type="InterPro" id="IPR036683">
    <property type="entry name" value="CO_DH_flav_C_dom_sf"/>
</dbReference>
<dbReference type="InterPro" id="IPR005107">
    <property type="entry name" value="CO_DH_flav_C"/>
</dbReference>
<dbReference type="Gene3D" id="3.30.465.10">
    <property type="match status" value="1"/>
</dbReference>
<dbReference type="RefSeq" id="XP_035825370.1">
    <property type="nucleotide sequence ID" value="XM_035969477.1"/>
</dbReference>
<dbReference type="InterPro" id="IPR016208">
    <property type="entry name" value="Ald_Oxase/xanthine_DH-like"/>
</dbReference>
<dbReference type="SUPFAM" id="SSF47741">
    <property type="entry name" value="CO dehydrogenase ISP C-domain like"/>
    <property type="match status" value="1"/>
</dbReference>
<dbReference type="InterPro" id="IPR000674">
    <property type="entry name" value="Ald_Oxase/Xan_DH_a/b"/>
</dbReference>
<dbReference type="GeneID" id="101857021"/>
<dbReference type="PANTHER" id="PTHR45444:SF3">
    <property type="entry name" value="XANTHINE DEHYDROGENASE"/>
    <property type="match status" value="1"/>
</dbReference>
<evidence type="ECO:0000256" key="5">
    <source>
        <dbReference type="ARBA" id="ARBA00022630"/>
    </source>
</evidence>
<dbReference type="InterPro" id="IPR016169">
    <property type="entry name" value="FAD-bd_PCMH_sub2"/>
</dbReference>
<evidence type="ECO:0000259" key="13">
    <source>
        <dbReference type="PROSITE" id="PS51085"/>
    </source>
</evidence>
<evidence type="ECO:0000256" key="4">
    <source>
        <dbReference type="ARBA" id="ARBA00022505"/>
    </source>
</evidence>
<dbReference type="Gene3D" id="3.10.20.30">
    <property type="match status" value="1"/>
</dbReference>
<dbReference type="PANTHER" id="PTHR45444">
    <property type="entry name" value="XANTHINE DEHYDROGENASE"/>
    <property type="match status" value="1"/>
</dbReference>
<dbReference type="InterPro" id="IPR012675">
    <property type="entry name" value="Beta-grasp_dom_sf"/>
</dbReference>
<dbReference type="InterPro" id="IPR016167">
    <property type="entry name" value="FAD-bd_PCMH_sub1"/>
</dbReference>
<organism evidence="15 17">
    <name type="scientific">Aplysia californica</name>
    <name type="common">California sea hare</name>
    <dbReference type="NCBI Taxonomy" id="6500"/>
    <lineage>
        <taxon>Eukaryota</taxon>
        <taxon>Metazoa</taxon>
        <taxon>Spiralia</taxon>
        <taxon>Lophotrochozoa</taxon>
        <taxon>Mollusca</taxon>
        <taxon>Gastropoda</taxon>
        <taxon>Heterobranchia</taxon>
        <taxon>Euthyneura</taxon>
        <taxon>Tectipleura</taxon>
        <taxon>Aplysiida</taxon>
        <taxon>Aplysioidea</taxon>
        <taxon>Aplysiidae</taxon>
        <taxon>Aplysia</taxon>
    </lineage>
</organism>
<dbReference type="Gene3D" id="3.30.390.50">
    <property type="entry name" value="CO dehydrogenase flavoprotein, C-terminal domain"/>
    <property type="match status" value="1"/>
</dbReference>
<dbReference type="CDD" id="cd00207">
    <property type="entry name" value="fer2"/>
    <property type="match status" value="1"/>
</dbReference>
<evidence type="ECO:0000256" key="10">
    <source>
        <dbReference type="ARBA" id="ARBA00023004"/>
    </source>
</evidence>
<dbReference type="Gene3D" id="3.90.1170.50">
    <property type="entry name" value="Aldehyde oxidase/xanthine dehydrogenase, a/b hammerhead"/>
    <property type="match status" value="1"/>
</dbReference>
<dbReference type="InterPro" id="IPR046867">
    <property type="entry name" value="AldOxase/xan_DH_MoCoBD2"/>
</dbReference>
<dbReference type="PIRSF" id="PIRSF000127">
    <property type="entry name" value="Xanthine_DH"/>
    <property type="match status" value="1"/>
</dbReference>
<dbReference type="Pfam" id="PF00941">
    <property type="entry name" value="FAD_binding_5"/>
    <property type="match status" value="1"/>
</dbReference>
<comment type="similarity">
    <text evidence="3">Belongs to the xanthine dehydrogenase family.</text>
</comment>
<dbReference type="Gene3D" id="3.30.43.10">
    <property type="entry name" value="Uridine Diphospho-n-acetylenolpyruvylglucosamine Reductase, domain 2"/>
    <property type="match status" value="1"/>
</dbReference>
<dbReference type="InterPro" id="IPR036010">
    <property type="entry name" value="2Fe-2S_ferredoxin-like_sf"/>
</dbReference>
<keyword evidence="15" id="KW-1185">Reference proteome</keyword>
<dbReference type="SUPFAM" id="SSF56003">
    <property type="entry name" value="Molybdenum cofactor-binding domain"/>
    <property type="match status" value="1"/>
</dbReference>
<name>A0ABM1VSH8_APLCA</name>
<dbReference type="Pfam" id="PF03450">
    <property type="entry name" value="CO_deh_flav_C"/>
    <property type="match status" value="1"/>
</dbReference>
<comment type="cofactor">
    <cofactor evidence="12">
        <name>[2Fe-2S] cluster</name>
        <dbReference type="ChEBI" id="CHEBI:190135"/>
    </cofactor>
</comment>
<dbReference type="Pfam" id="PF02738">
    <property type="entry name" value="MoCoBD_1"/>
    <property type="match status" value="1"/>
</dbReference>
<dbReference type="InterPro" id="IPR036318">
    <property type="entry name" value="FAD-bd_PCMH-like_sf"/>
</dbReference>
<evidence type="ECO:0000259" key="14">
    <source>
        <dbReference type="PROSITE" id="PS51387"/>
    </source>
</evidence>